<keyword evidence="3" id="KW-0804">Transcription</keyword>
<keyword evidence="7" id="KW-1185">Reference proteome</keyword>
<dbReference type="RefSeq" id="WP_127457656.1">
    <property type="nucleotide sequence ID" value="NZ_JAROBY010000034.1"/>
</dbReference>
<dbReference type="PANTHER" id="PTHR30204:SF67">
    <property type="entry name" value="HTH-TYPE TRANSCRIPTIONAL REGULATOR MLRA-RELATED"/>
    <property type="match status" value="1"/>
</dbReference>
<dbReference type="InterPro" id="IPR036724">
    <property type="entry name" value="Cobalamin-bd_sf"/>
</dbReference>
<dbReference type="Gene3D" id="3.40.50.280">
    <property type="entry name" value="Cobalamin-binding domain"/>
    <property type="match status" value="1"/>
</dbReference>
<dbReference type="PROSITE" id="PS50937">
    <property type="entry name" value="HTH_MERR_2"/>
    <property type="match status" value="1"/>
</dbReference>
<keyword evidence="2" id="KW-0238">DNA-binding</keyword>
<gene>
    <name evidence="6" type="ORF">P5G65_20420</name>
</gene>
<evidence type="ECO:0000256" key="3">
    <source>
        <dbReference type="ARBA" id="ARBA00023163"/>
    </source>
</evidence>
<evidence type="ECO:0000256" key="1">
    <source>
        <dbReference type="ARBA" id="ARBA00023015"/>
    </source>
</evidence>
<evidence type="ECO:0000259" key="4">
    <source>
        <dbReference type="PROSITE" id="PS50937"/>
    </source>
</evidence>
<dbReference type="Gene3D" id="1.10.1660.10">
    <property type="match status" value="1"/>
</dbReference>
<evidence type="ECO:0000256" key="2">
    <source>
        <dbReference type="ARBA" id="ARBA00023125"/>
    </source>
</evidence>
<evidence type="ECO:0000313" key="6">
    <source>
        <dbReference type="EMBL" id="MEB4796275.1"/>
    </source>
</evidence>
<dbReference type="CDD" id="cd01104">
    <property type="entry name" value="HTH_MlrA-CarA"/>
    <property type="match status" value="1"/>
</dbReference>
<comment type="caution">
    <text evidence="6">The sequence shown here is derived from an EMBL/GenBank/DDBJ whole genome shotgun (WGS) entry which is preliminary data.</text>
</comment>
<feature type="domain" description="B12-binding" evidence="5">
    <location>
        <begin position="174"/>
        <end position="301"/>
    </location>
</feature>
<dbReference type="PROSITE" id="PS51332">
    <property type="entry name" value="B12_BINDING"/>
    <property type="match status" value="1"/>
</dbReference>
<name>A0ABU6DEV0_9BACL</name>
<protein>
    <submittedName>
        <fullName evidence="6">MerR family transcriptional regulator</fullName>
    </submittedName>
</protein>
<dbReference type="InterPro" id="IPR047057">
    <property type="entry name" value="MerR_fam"/>
</dbReference>
<dbReference type="InterPro" id="IPR006158">
    <property type="entry name" value="Cobalamin-bd"/>
</dbReference>
<dbReference type="InterPro" id="IPR036594">
    <property type="entry name" value="Meth_synthase_dom"/>
</dbReference>
<evidence type="ECO:0000313" key="7">
    <source>
        <dbReference type="Proteomes" id="UP001355653"/>
    </source>
</evidence>
<dbReference type="PANTHER" id="PTHR30204">
    <property type="entry name" value="REDOX-CYCLING DRUG-SENSING TRANSCRIPTIONAL ACTIVATOR SOXR"/>
    <property type="match status" value="1"/>
</dbReference>
<dbReference type="SUPFAM" id="SSF52242">
    <property type="entry name" value="Cobalamin (vitamin B12)-binding domain"/>
    <property type="match status" value="1"/>
</dbReference>
<dbReference type="InterPro" id="IPR000551">
    <property type="entry name" value="MerR-type_HTH_dom"/>
</dbReference>
<dbReference type="Pfam" id="PF02607">
    <property type="entry name" value="B12-binding_2"/>
    <property type="match status" value="1"/>
</dbReference>
<organism evidence="6 7">
    <name type="scientific">Paenibacillus chondroitinus</name>
    <dbReference type="NCBI Taxonomy" id="59842"/>
    <lineage>
        <taxon>Bacteria</taxon>
        <taxon>Bacillati</taxon>
        <taxon>Bacillota</taxon>
        <taxon>Bacilli</taxon>
        <taxon>Bacillales</taxon>
        <taxon>Paenibacillaceae</taxon>
        <taxon>Paenibacillus</taxon>
    </lineage>
</organism>
<feature type="domain" description="HTH merR-type" evidence="4">
    <location>
        <begin position="1"/>
        <end position="71"/>
    </location>
</feature>
<accession>A0ABU6DEV0</accession>
<proteinExistence type="predicted"/>
<evidence type="ECO:0000259" key="5">
    <source>
        <dbReference type="PROSITE" id="PS51332"/>
    </source>
</evidence>
<dbReference type="EMBL" id="JAROBY010000034">
    <property type="protein sequence ID" value="MEB4796275.1"/>
    <property type="molecule type" value="Genomic_DNA"/>
</dbReference>
<reference evidence="6 7" key="1">
    <citation type="submission" date="2023-03" db="EMBL/GenBank/DDBJ databases">
        <title>Bacillus Genome Sequencing.</title>
        <authorList>
            <person name="Dunlap C."/>
        </authorList>
    </citation>
    <scope>NUCLEOTIDE SEQUENCE [LARGE SCALE GENOMIC DNA]</scope>
    <source>
        <strain evidence="6 7">NRS-1351</strain>
    </source>
</reference>
<dbReference type="InterPro" id="IPR003759">
    <property type="entry name" value="Cbl-bd_cap"/>
</dbReference>
<sequence length="303" mass="34332">MYSIKKASQLLGIPTVTIRAWENRYNIVSPVRSAGGHRLYRDADIEKLRKIKVQIEHNGLKVSEAIARLDQDAADVNQDMLAAPPGAPYATMIDRLFAYLAIMKPEQANETIDLAFSLYHYEDVFHYILTPVLNRVGEAWRSGEFMVAQEHFASQLIMQRCSQFLRLLPTRPHLPKVLALCPEGEHHQMGLMLFSLFLRNKGMQVIYLGPDTPMRELSRLISLIQASVVAVSITNPALLKEVEDAFELCRSEMPSVTFAVGGAAFDNRETRLADYVLSNSKADWETWYRNGNFENTSAEHSFI</sequence>
<dbReference type="SMART" id="SM00422">
    <property type="entry name" value="HTH_MERR"/>
    <property type="match status" value="1"/>
</dbReference>
<dbReference type="SUPFAM" id="SSF46955">
    <property type="entry name" value="Putative DNA-binding domain"/>
    <property type="match status" value="1"/>
</dbReference>
<dbReference type="Proteomes" id="UP001355653">
    <property type="component" value="Unassembled WGS sequence"/>
</dbReference>
<dbReference type="InterPro" id="IPR009061">
    <property type="entry name" value="DNA-bd_dom_put_sf"/>
</dbReference>
<dbReference type="CDD" id="cd02065">
    <property type="entry name" value="B12-binding_like"/>
    <property type="match status" value="1"/>
</dbReference>
<dbReference type="Pfam" id="PF02310">
    <property type="entry name" value="B12-binding"/>
    <property type="match status" value="1"/>
</dbReference>
<dbReference type="Gene3D" id="1.10.1240.10">
    <property type="entry name" value="Methionine synthase domain"/>
    <property type="match status" value="1"/>
</dbReference>
<keyword evidence="1" id="KW-0805">Transcription regulation</keyword>
<dbReference type="Pfam" id="PF13411">
    <property type="entry name" value="MerR_1"/>
    <property type="match status" value="1"/>
</dbReference>